<dbReference type="SUPFAM" id="SSF56935">
    <property type="entry name" value="Porins"/>
    <property type="match status" value="1"/>
</dbReference>
<dbReference type="RefSeq" id="WP_315727127.1">
    <property type="nucleotide sequence ID" value="NZ_JAVUPU010000007.1"/>
</dbReference>
<dbReference type="Gene3D" id="2.170.130.10">
    <property type="entry name" value="TonB-dependent receptor, plug domain"/>
    <property type="match status" value="1"/>
</dbReference>
<organism evidence="21 22">
    <name type="scientific">Sphingosinicella rhizophila</name>
    <dbReference type="NCBI Taxonomy" id="3050082"/>
    <lineage>
        <taxon>Bacteria</taxon>
        <taxon>Pseudomonadati</taxon>
        <taxon>Pseudomonadota</taxon>
        <taxon>Alphaproteobacteria</taxon>
        <taxon>Sphingomonadales</taxon>
        <taxon>Sphingosinicellaceae</taxon>
        <taxon>Sphingosinicella</taxon>
    </lineage>
</organism>
<evidence type="ECO:0000256" key="13">
    <source>
        <dbReference type="ARBA" id="ARBA00023237"/>
    </source>
</evidence>
<proteinExistence type="inferred from homology"/>
<dbReference type="InterPro" id="IPR039426">
    <property type="entry name" value="TonB-dep_rcpt-like"/>
</dbReference>
<name>A0ABU3Q9E7_9SPHN</name>
<evidence type="ECO:0000256" key="3">
    <source>
        <dbReference type="ARBA" id="ARBA00022448"/>
    </source>
</evidence>
<comment type="similarity">
    <text evidence="2 14 16">Belongs to the TonB-dependent receptor family.</text>
</comment>
<evidence type="ECO:0000256" key="14">
    <source>
        <dbReference type="PROSITE-ProRule" id="PRU01360"/>
    </source>
</evidence>
<keyword evidence="6 14" id="KW-0812">Transmembrane</keyword>
<evidence type="ECO:0000259" key="20">
    <source>
        <dbReference type="Pfam" id="PF07715"/>
    </source>
</evidence>
<keyword evidence="7 18" id="KW-0732">Signal</keyword>
<keyword evidence="12 21" id="KW-0675">Receptor</keyword>
<feature type="domain" description="TonB-dependent receptor plug" evidence="20">
    <location>
        <begin position="74"/>
        <end position="174"/>
    </location>
</feature>
<evidence type="ECO:0000256" key="7">
    <source>
        <dbReference type="ARBA" id="ARBA00022729"/>
    </source>
</evidence>
<keyword evidence="10 16" id="KW-0798">TonB box</keyword>
<feature type="short sequence motif" description="TonB C-terminal box" evidence="15">
    <location>
        <begin position="717"/>
        <end position="734"/>
    </location>
</feature>
<evidence type="ECO:0000313" key="21">
    <source>
        <dbReference type="EMBL" id="MDT9600026.1"/>
    </source>
</evidence>
<keyword evidence="13 14" id="KW-0998">Cell outer membrane</keyword>
<keyword evidence="22" id="KW-1185">Reference proteome</keyword>
<gene>
    <name evidence="21" type="ORF">RQX22_13775</name>
</gene>
<evidence type="ECO:0000256" key="9">
    <source>
        <dbReference type="ARBA" id="ARBA00023065"/>
    </source>
</evidence>
<evidence type="ECO:0000256" key="2">
    <source>
        <dbReference type="ARBA" id="ARBA00009810"/>
    </source>
</evidence>
<evidence type="ECO:0000256" key="12">
    <source>
        <dbReference type="ARBA" id="ARBA00023170"/>
    </source>
</evidence>
<keyword evidence="3 14" id="KW-0813">Transport</keyword>
<evidence type="ECO:0000256" key="16">
    <source>
        <dbReference type="RuleBase" id="RU003357"/>
    </source>
</evidence>
<feature type="signal peptide" evidence="18">
    <location>
        <begin position="1"/>
        <end position="26"/>
    </location>
</feature>
<evidence type="ECO:0000256" key="18">
    <source>
        <dbReference type="SAM" id="SignalP"/>
    </source>
</evidence>
<dbReference type="InterPro" id="IPR036942">
    <property type="entry name" value="Beta-barrel_TonB_sf"/>
</dbReference>
<dbReference type="InterPro" id="IPR037066">
    <property type="entry name" value="Plug_dom_sf"/>
</dbReference>
<sequence>MNKSHFLASAGFVLALGLGAASPAMAEDRGTADAAETGDTGLEGNGDAGQEIVVTGSYTTNEELNSATGLGLTIQETPQSVTVMTEQRMKDQAIRTLSDVINNAAGVSSKAFDSSRNGFSARGFAIDNYQIDGVPVQWDAATAAGETEIDVALYERVEIVRGATGLLSGAGNPSASINLIRKHATSDRLAAEILASASRWNNFSIMGDIMTPITGDGTIRARAVAKYEEGDSFVDLLHDKKLVLYGVIDADVTPDTRISIGASYQDNSPRGTLWGGLPVWHDDGSRTDWPRSKTIGADWTHWSSENETYFAHLSQRLGANWLLEAYGTLTRNTGTSKLLYISGQSNEATGLGLFDFPARYLTRVSQIDTGLRLKGRYQLFGREHDLILGASYARQKMKFYSYAADQFFGIGNFNLWDGSYPEPGWGPANLDMDLRTKQWGYFGATRLSLADPLKLILGARLSSWTREGISYGSEVDFGDRDKFIPYVGLLYDIVPDHTVYASYTKIFDPQDFQDRNDDFLPPVDGANYEIGLKSSFFGGQLNTAISLFRIEQNNLAQPDIVVIDPITGLPRQTYRAAAGARSEGFEIEANGEVLPGWNVSVNYTQFEAKDASGDGVNTLFPDKLLRLFTTYDFEAGALAGLTIGGGVNWEGTSYTDTFNPVLTDGNGDPLPERLKVESYALVNLMARYRLPGGLSAQINVENLFDKKYYSQIGFYDQLAFGEPRNVTLTLGYAF</sequence>
<dbReference type="PANTHER" id="PTHR32552">
    <property type="entry name" value="FERRICHROME IRON RECEPTOR-RELATED"/>
    <property type="match status" value="1"/>
</dbReference>
<keyword evidence="9" id="KW-0406">Ion transport</keyword>
<dbReference type="InterPro" id="IPR012910">
    <property type="entry name" value="Plug_dom"/>
</dbReference>
<dbReference type="PROSITE" id="PS01156">
    <property type="entry name" value="TONB_DEPENDENT_REC_2"/>
    <property type="match status" value="1"/>
</dbReference>
<dbReference type="NCBIfam" id="TIGR01783">
    <property type="entry name" value="TonB-siderophor"/>
    <property type="match status" value="1"/>
</dbReference>
<feature type="region of interest" description="Disordered" evidence="17">
    <location>
        <begin position="29"/>
        <end position="49"/>
    </location>
</feature>
<dbReference type="PROSITE" id="PS52016">
    <property type="entry name" value="TONB_DEPENDENT_REC_3"/>
    <property type="match status" value="1"/>
</dbReference>
<dbReference type="CDD" id="cd01347">
    <property type="entry name" value="ligand_gated_channel"/>
    <property type="match status" value="1"/>
</dbReference>
<evidence type="ECO:0000256" key="6">
    <source>
        <dbReference type="ARBA" id="ARBA00022692"/>
    </source>
</evidence>
<dbReference type="Proteomes" id="UP001259572">
    <property type="component" value="Unassembled WGS sequence"/>
</dbReference>
<evidence type="ECO:0000256" key="15">
    <source>
        <dbReference type="PROSITE-ProRule" id="PRU10144"/>
    </source>
</evidence>
<keyword evidence="11 14" id="KW-0472">Membrane</keyword>
<evidence type="ECO:0000256" key="17">
    <source>
        <dbReference type="SAM" id="MobiDB-lite"/>
    </source>
</evidence>
<evidence type="ECO:0000256" key="1">
    <source>
        <dbReference type="ARBA" id="ARBA00004571"/>
    </source>
</evidence>
<dbReference type="InterPro" id="IPR010917">
    <property type="entry name" value="TonB_rcpt_CS"/>
</dbReference>
<dbReference type="InterPro" id="IPR000531">
    <property type="entry name" value="Beta-barrel_TonB"/>
</dbReference>
<dbReference type="EMBL" id="JAVUPU010000007">
    <property type="protein sequence ID" value="MDT9600026.1"/>
    <property type="molecule type" value="Genomic_DNA"/>
</dbReference>
<reference evidence="21 22" key="1">
    <citation type="submission" date="2023-05" db="EMBL/GenBank/DDBJ databases">
        <authorList>
            <person name="Guo Y."/>
        </authorList>
    </citation>
    <scope>NUCLEOTIDE SEQUENCE [LARGE SCALE GENOMIC DNA]</scope>
    <source>
        <strain evidence="21 22">GR2756</strain>
    </source>
</reference>
<dbReference type="PANTHER" id="PTHR32552:SF74">
    <property type="entry name" value="HYDROXAMATE SIDEROPHORE RECEPTOR FHUE"/>
    <property type="match status" value="1"/>
</dbReference>
<dbReference type="InterPro" id="IPR010105">
    <property type="entry name" value="TonB_sidphr_rcpt"/>
</dbReference>
<protein>
    <submittedName>
        <fullName evidence="21">TonB-dependent siderophore receptor</fullName>
    </submittedName>
</protein>
<comment type="caution">
    <text evidence="21">The sequence shown here is derived from an EMBL/GenBank/DDBJ whole genome shotgun (WGS) entry which is preliminary data.</text>
</comment>
<feature type="chain" id="PRO_5046274922" evidence="18">
    <location>
        <begin position="27"/>
        <end position="734"/>
    </location>
</feature>
<evidence type="ECO:0000256" key="5">
    <source>
        <dbReference type="ARBA" id="ARBA00022496"/>
    </source>
</evidence>
<evidence type="ECO:0000259" key="19">
    <source>
        <dbReference type="Pfam" id="PF00593"/>
    </source>
</evidence>
<dbReference type="Gene3D" id="2.40.170.20">
    <property type="entry name" value="TonB-dependent receptor, beta-barrel domain"/>
    <property type="match status" value="1"/>
</dbReference>
<keyword evidence="5" id="KW-0410">Iron transport</keyword>
<evidence type="ECO:0000256" key="4">
    <source>
        <dbReference type="ARBA" id="ARBA00022452"/>
    </source>
</evidence>
<evidence type="ECO:0000256" key="11">
    <source>
        <dbReference type="ARBA" id="ARBA00023136"/>
    </source>
</evidence>
<evidence type="ECO:0000256" key="10">
    <source>
        <dbReference type="ARBA" id="ARBA00023077"/>
    </source>
</evidence>
<keyword evidence="8" id="KW-0408">Iron</keyword>
<keyword evidence="4 14" id="KW-1134">Transmembrane beta strand</keyword>
<evidence type="ECO:0000313" key="22">
    <source>
        <dbReference type="Proteomes" id="UP001259572"/>
    </source>
</evidence>
<dbReference type="Pfam" id="PF07715">
    <property type="entry name" value="Plug"/>
    <property type="match status" value="1"/>
</dbReference>
<accession>A0ABU3Q9E7</accession>
<dbReference type="Pfam" id="PF00593">
    <property type="entry name" value="TonB_dep_Rec_b-barrel"/>
    <property type="match status" value="1"/>
</dbReference>
<comment type="subcellular location">
    <subcellularLocation>
        <location evidence="1 14">Cell outer membrane</location>
        <topology evidence="1 14">Multi-pass membrane protein</topology>
    </subcellularLocation>
</comment>
<feature type="domain" description="TonB-dependent receptor-like beta-barrel" evidence="19">
    <location>
        <begin position="254"/>
        <end position="703"/>
    </location>
</feature>
<evidence type="ECO:0000256" key="8">
    <source>
        <dbReference type="ARBA" id="ARBA00023004"/>
    </source>
</evidence>